<dbReference type="Pfam" id="PF13620">
    <property type="entry name" value="CarboxypepD_reg"/>
    <property type="match status" value="1"/>
</dbReference>
<dbReference type="InterPro" id="IPR008969">
    <property type="entry name" value="CarboxyPept-like_regulatory"/>
</dbReference>
<feature type="domain" description="Outer membrane protein beta-barrel" evidence="4">
    <location>
        <begin position="396"/>
        <end position="800"/>
    </location>
</feature>
<dbReference type="GO" id="GO:0009279">
    <property type="term" value="C:cell outer membrane"/>
    <property type="evidence" value="ECO:0007669"/>
    <property type="project" value="UniProtKB-SubCell"/>
</dbReference>
<accession>A0A927BD91</accession>
<dbReference type="InterPro" id="IPR037066">
    <property type="entry name" value="Plug_dom_sf"/>
</dbReference>
<protein>
    <submittedName>
        <fullName evidence="5">TonB-dependent receptor</fullName>
    </submittedName>
</protein>
<proteinExistence type="predicted"/>
<dbReference type="Proteomes" id="UP000612233">
    <property type="component" value="Unassembled WGS sequence"/>
</dbReference>
<evidence type="ECO:0000313" key="5">
    <source>
        <dbReference type="EMBL" id="MBD2768681.1"/>
    </source>
</evidence>
<dbReference type="Gene3D" id="2.170.130.10">
    <property type="entry name" value="TonB-dependent receptor, plug domain"/>
    <property type="match status" value="1"/>
</dbReference>
<evidence type="ECO:0000313" key="6">
    <source>
        <dbReference type="Proteomes" id="UP000612233"/>
    </source>
</evidence>
<dbReference type="Gene3D" id="2.60.40.1120">
    <property type="entry name" value="Carboxypeptidase-like, regulatory domain"/>
    <property type="match status" value="1"/>
</dbReference>
<dbReference type="PANTHER" id="PTHR40980">
    <property type="entry name" value="PLUG DOMAIN-CONTAINING PROTEIN"/>
    <property type="match status" value="1"/>
</dbReference>
<comment type="subcellular location">
    <subcellularLocation>
        <location evidence="1">Cell outer membrane</location>
    </subcellularLocation>
</comment>
<dbReference type="EMBL" id="JACXAD010000012">
    <property type="protein sequence ID" value="MBD2768681.1"/>
    <property type="molecule type" value="Genomic_DNA"/>
</dbReference>
<dbReference type="SUPFAM" id="SSF56935">
    <property type="entry name" value="Porins"/>
    <property type="match status" value="1"/>
</dbReference>
<name>A0A927BD91_9BACT</name>
<dbReference type="AlphaFoldDB" id="A0A927BD91"/>
<keyword evidence="2" id="KW-0472">Membrane</keyword>
<reference evidence="5" key="1">
    <citation type="submission" date="2020-09" db="EMBL/GenBank/DDBJ databases">
        <authorList>
            <person name="Kim M.K."/>
        </authorList>
    </citation>
    <scope>NUCLEOTIDE SEQUENCE</scope>
    <source>
        <strain evidence="5">BT664</strain>
    </source>
</reference>
<dbReference type="RefSeq" id="WP_191005487.1">
    <property type="nucleotide sequence ID" value="NZ_JACXAD010000012.1"/>
</dbReference>
<keyword evidence="3" id="KW-0998">Cell outer membrane</keyword>
<evidence type="ECO:0000259" key="4">
    <source>
        <dbReference type="Pfam" id="PF14905"/>
    </source>
</evidence>
<dbReference type="PANTHER" id="PTHR40980:SF4">
    <property type="entry name" value="TONB-DEPENDENT RECEPTOR-LIKE BETA-BARREL DOMAIN-CONTAINING PROTEIN"/>
    <property type="match status" value="1"/>
</dbReference>
<dbReference type="Pfam" id="PF14905">
    <property type="entry name" value="OMP_b-brl_3"/>
    <property type="match status" value="1"/>
</dbReference>
<dbReference type="SUPFAM" id="SSF49464">
    <property type="entry name" value="Carboxypeptidase regulatory domain-like"/>
    <property type="match status" value="1"/>
</dbReference>
<gene>
    <name evidence="5" type="ORF">IC235_12370</name>
</gene>
<dbReference type="InterPro" id="IPR036942">
    <property type="entry name" value="Beta-barrel_TonB_sf"/>
</dbReference>
<dbReference type="InterPro" id="IPR041700">
    <property type="entry name" value="OMP_b-brl_3"/>
</dbReference>
<evidence type="ECO:0000256" key="3">
    <source>
        <dbReference type="ARBA" id="ARBA00023237"/>
    </source>
</evidence>
<sequence length="824" mass="89493">MKNVSVHLLAFRPGRQLGKMLLSALVGLLPITGLGQNSSGGPVSGRVLDERAAPVPFATVRLLRAADSTVVDGAVSDSAGRYVLPRVGAGRYRLAASQLGYRRGLSPAFEVAAGGFSYDFRLAPDAQALGEVRVLGRRPLVEQRLDGTVLNVENSIVAAGTSVLEVLKRAPDVAVDASGNVSLRGQANVLVLLNGKPTYLGPEQLAHLLRTMPSSQVARVEVLPNPPAQYDAAGSAGVINILTKRPLHGGWNGSLTASYGRSRYPKPTSGGQVSFRRGRWNTWGAYDFAADENTSFGETTRRFQGPTASVLTQESRYQGREGTHTYRVGAEYLLRPATTLGLLLEGVGNTSDYRGRNTADLLPGGAALPAGPPHVLTLDHTSGHWRNHSLNVNLQHAFDTLGRTLSADINAGRYAQANTQVFDTRAFTEQGQAQGAPDFLRIESPGTVDLGSVKLDYAQPLGAATKLEGGAKLSRISLDNDAQFFVGQGPAERRDPGRSNRFTYRETVVAGYTQLRGSRGKTDVQLGLRGEQTDSRGRQLTSDSVVTRRYFQLFPNAALTYTPSKQHRWRVAYSRRIDRPAYSDLNPFVYLQDPFSFDTGNPYLQPQLTHVAELGHDWRGGLLTATVFHRRTSQVQERVPRQNDDTRVTLTRPENLGRRDQTGLTVATSTPLTAWWTLSASGTIAWTRYTGSIEGGALDNARLGTVLNTTQTFTLPRGRSAEVSAQYSSATAAGLGVRRPTGQVAVGVQQTLWAEKATLRLGVQDLFYTSRFGTRTQYQNLDVATAWRRDSRVVTLTASYRFGTRTAAPSRATGLEEEQARQGR</sequence>
<evidence type="ECO:0000256" key="2">
    <source>
        <dbReference type="ARBA" id="ARBA00023136"/>
    </source>
</evidence>
<keyword evidence="5" id="KW-0675">Receptor</keyword>
<evidence type="ECO:0000256" key="1">
    <source>
        <dbReference type="ARBA" id="ARBA00004442"/>
    </source>
</evidence>
<comment type="caution">
    <text evidence="5">The sequence shown here is derived from an EMBL/GenBank/DDBJ whole genome shotgun (WGS) entry which is preliminary data.</text>
</comment>
<keyword evidence="6" id="KW-1185">Reference proteome</keyword>
<organism evidence="5 6">
    <name type="scientific">Hymenobacter montanus</name>
    <dbReference type="NCBI Taxonomy" id="2771359"/>
    <lineage>
        <taxon>Bacteria</taxon>
        <taxon>Pseudomonadati</taxon>
        <taxon>Bacteroidota</taxon>
        <taxon>Cytophagia</taxon>
        <taxon>Cytophagales</taxon>
        <taxon>Hymenobacteraceae</taxon>
        <taxon>Hymenobacter</taxon>
    </lineage>
</organism>
<dbReference type="Gene3D" id="2.40.170.20">
    <property type="entry name" value="TonB-dependent receptor, beta-barrel domain"/>
    <property type="match status" value="1"/>
</dbReference>